<dbReference type="AlphaFoldDB" id="A0A0F9U5U7"/>
<comment type="caution">
    <text evidence="1">The sequence shown here is derived from an EMBL/GenBank/DDBJ whole genome shotgun (WGS) entry which is preliminary data.</text>
</comment>
<sequence length="29" mass="3233">MSRRDRRISYIGNKIGNIAIDNANIKEGG</sequence>
<protein>
    <submittedName>
        <fullName evidence="1">Uncharacterized protein</fullName>
    </submittedName>
</protein>
<dbReference type="EMBL" id="LAZR01000142">
    <property type="protein sequence ID" value="KKN86979.1"/>
    <property type="molecule type" value="Genomic_DNA"/>
</dbReference>
<accession>A0A0F9U5U7</accession>
<evidence type="ECO:0000313" key="1">
    <source>
        <dbReference type="EMBL" id="KKN86979.1"/>
    </source>
</evidence>
<organism evidence="1">
    <name type="scientific">marine sediment metagenome</name>
    <dbReference type="NCBI Taxonomy" id="412755"/>
    <lineage>
        <taxon>unclassified sequences</taxon>
        <taxon>metagenomes</taxon>
        <taxon>ecological metagenomes</taxon>
    </lineage>
</organism>
<reference evidence="1" key="1">
    <citation type="journal article" date="2015" name="Nature">
        <title>Complex archaea that bridge the gap between prokaryotes and eukaryotes.</title>
        <authorList>
            <person name="Spang A."/>
            <person name="Saw J.H."/>
            <person name="Jorgensen S.L."/>
            <person name="Zaremba-Niedzwiedzka K."/>
            <person name="Martijn J."/>
            <person name="Lind A.E."/>
            <person name="van Eijk R."/>
            <person name="Schleper C."/>
            <person name="Guy L."/>
            <person name="Ettema T.J."/>
        </authorList>
    </citation>
    <scope>NUCLEOTIDE SEQUENCE</scope>
</reference>
<gene>
    <name evidence="1" type="ORF">LCGC14_0262480</name>
</gene>
<proteinExistence type="predicted"/>
<name>A0A0F9U5U7_9ZZZZ</name>